<evidence type="ECO:0000256" key="1">
    <source>
        <dbReference type="SAM" id="MobiDB-lite"/>
    </source>
</evidence>
<reference evidence="2" key="1">
    <citation type="submission" date="2014-11" db="EMBL/GenBank/DDBJ databases">
        <authorList>
            <person name="Amaro Gonzalez C."/>
        </authorList>
    </citation>
    <scope>NUCLEOTIDE SEQUENCE</scope>
</reference>
<proteinExistence type="predicted"/>
<dbReference type="EMBL" id="GBXM01054557">
    <property type="protein sequence ID" value="JAH54020.1"/>
    <property type="molecule type" value="Transcribed_RNA"/>
</dbReference>
<protein>
    <submittedName>
        <fullName evidence="2">Uncharacterized protein</fullName>
    </submittedName>
</protein>
<name>A0A0E9TMC2_ANGAN</name>
<organism evidence="2">
    <name type="scientific">Anguilla anguilla</name>
    <name type="common">European freshwater eel</name>
    <name type="synonym">Muraena anguilla</name>
    <dbReference type="NCBI Taxonomy" id="7936"/>
    <lineage>
        <taxon>Eukaryota</taxon>
        <taxon>Metazoa</taxon>
        <taxon>Chordata</taxon>
        <taxon>Craniata</taxon>
        <taxon>Vertebrata</taxon>
        <taxon>Euteleostomi</taxon>
        <taxon>Actinopterygii</taxon>
        <taxon>Neopterygii</taxon>
        <taxon>Teleostei</taxon>
        <taxon>Anguilliformes</taxon>
        <taxon>Anguillidae</taxon>
        <taxon>Anguilla</taxon>
    </lineage>
</organism>
<accession>A0A0E9TMC2</accession>
<evidence type="ECO:0000313" key="2">
    <source>
        <dbReference type="EMBL" id="JAH54020.1"/>
    </source>
</evidence>
<feature type="region of interest" description="Disordered" evidence="1">
    <location>
        <begin position="1"/>
        <end position="26"/>
    </location>
</feature>
<dbReference type="AlphaFoldDB" id="A0A0E9TMC2"/>
<sequence>MTLTCTFRPSQPHTLHPTMPSQPKKQPITQKICPYLPFLAIPPQTKLPLQSIPATSQNPFETLCPHILCKGTTPKCILYPFYSKTNILGTVLVY</sequence>
<reference evidence="2" key="2">
    <citation type="journal article" date="2015" name="Fish Shellfish Immunol.">
        <title>Early steps in the European eel (Anguilla anguilla)-Vibrio vulnificus interaction in the gills: Role of the RtxA13 toxin.</title>
        <authorList>
            <person name="Callol A."/>
            <person name="Pajuelo D."/>
            <person name="Ebbesson L."/>
            <person name="Teles M."/>
            <person name="MacKenzie S."/>
            <person name="Amaro C."/>
        </authorList>
    </citation>
    <scope>NUCLEOTIDE SEQUENCE</scope>
</reference>